<reference evidence="2 3" key="2">
    <citation type="journal article" date="2015" name="Eukaryot. Cell">
        <title>Asexual propagation of a virulent clone complex in a human and feline outbreak of sporotrichosis.</title>
        <authorList>
            <person name="Teixeira Mde M."/>
            <person name="Rodrigues A.M."/>
            <person name="Tsui C.K."/>
            <person name="de Almeida L.G."/>
            <person name="Van Diepeningen A.D."/>
            <person name="van den Ende B.G."/>
            <person name="Fernandes G.F."/>
            <person name="Kano R."/>
            <person name="Hamelin R.C."/>
            <person name="Lopes-Bezerra L.M."/>
            <person name="Vasconcelos A.T."/>
            <person name="de Hoog S."/>
            <person name="de Camargo Z.P."/>
            <person name="Felipe M.S."/>
        </authorList>
    </citation>
    <scope>NUCLEOTIDE SEQUENCE [LARGE SCALE GENOMIC DNA]</scope>
    <source>
        <strain evidence="2 3">1099-18</strain>
    </source>
</reference>
<gene>
    <name evidence="2" type="ORF">SPSK_03801</name>
</gene>
<dbReference type="KEGG" id="ssck:SPSK_03801"/>
<organism evidence="2 3">
    <name type="scientific">Sporothrix schenckii 1099-18</name>
    <dbReference type="NCBI Taxonomy" id="1397361"/>
    <lineage>
        <taxon>Eukaryota</taxon>
        <taxon>Fungi</taxon>
        <taxon>Dikarya</taxon>
        <taxon>Ascomycota</taxon>
        <taxon>Pezizomycotina</taxon>
        <taxon>Sordariomycetes</taxon>
        <taxon>Sordariomycetidae</taxon>
        <taxon>Ophiostomatales</taxon>
        <taxon>Ophiostomataceae</taxon>
        <taxon>Sporothrix</taxon>
    </lineage>
</organism>
<dbReference type="Proteomes" id="UP000033710">
    <property type="component" value="Unassembled WGS sequence"/>
</dbReference>
<dbReference type="VEuPathDB" id="FungiDB:SPSK_03801"/>
<reference evidence="2 3" key="1">
    <citation type="journal article" date="2014" name="BMC Genomics">
        <title>Comparative genomics of the major fungal agents of human and animal Sporotrichosis: Sporothrix schenckii and Sporothrix brasiliensis.</title>
        <authorList>
            <person name="Teixeira M.M."/>
            <person name="de Almeida L.G."/>
            <person name="Kubitschek-Barreira P."/>
            <person name="Alves F.L."/>
            <person name="Kioshima E.S."/>
            <person name="Abadio A.K."/>
            <person name="Fernandes L."/>
            <person name="Derengowski L.S."/>
            <person name="Ferreira K.S."/>
            <person name="Souza R.C."/>
            <person name="Ruiz J.C."/>
            <person name="de Andrade N.C."/>
            <person name="Paes H.C."/>
            <person name="Nicola A.M."/>
            <person name="Albuquerque P."/>
            <person name="Gerber A.L."/>
            <person name="Martins V.P."/>
            <person name="Peconick L.D."/>
            <person name="Neto A.V."/>
            <person name="Chaucanez C.B."/>
            <person name="Silva P.A."/>
            <person name="Cunha O.L."/>
            <person name="de Oliveira F.F."/>
            <person name="dos Santos T.C."/>
            <person name="Barros A.L."/>
            <person name="Soares M.A."/>
            <person name="de Oliveira L.M."/>
            <person name="Marini M.M."/>
            <person name="Villalobos-Duno H."/>
            <person name="Cunha M.M."/>
            <person name="de Hoog S."/>
            <person name="da Silveira J.F."/>
            <person name="Henrissat B."/>
            <person name="Nino-Vega G.A."/>
            <person name="Cisalpino P.S."/>
            <person name="Mora-Montes H.M."/>
            <person name="Almeida S.R."/>
            <person name="Stajich J.E."/>
            <person name="Lopes-Bezerra L.M."/>
            <person name="Vasconcelos A.T."/>
            <person name="Felipe M.S."/>
        </authorList>
    </citation>
    <scope>NUCLEOTIDE SEQUENCE [LARGE SCALE GENOMIC DNA]</scope>
    <source>
        <strain evidence="2 3">1099-18</strain>
    </source>
</reference>
<evidence type="ECO:0000313" key="2">
    <source>
        <dbReference type="EMBL" id="KJR82688.1"/>
    </source>
</evidence>
<feature type="signal peptide" evidence="1">
    <location>
        <begin position="1"/>
        <end position="20"/>
    </location>
</feature>
<comment type="caution">
    <text evidence="2">The sequence shown here is derived from an EMBL/GenBank/DDBJ whole genome shotgun (WGS) entry which is preliminary data.</text>
</comment>
<keyword evidence="1" id="KW-0732">Signal</keyword>
<dbReference type="EMBL" id="AXCR01000010">
    <property type="protein sequence ID" value="KJR82688.1"/>
    <property type="molecule type" value="Genomic_DNA"/>
</dbReference>
<accession>A0A0F2LZ00</accession>
<feature type="chain" id="PRO_5002454893" description="Secreted protein" evidence="1">
    <location>
        <begin position="21"/>
        <end position="83"/>
    </location>
</feature>
<proteinExistence type="predicted"/>
<name>A0A0F2LZ00_SPOSC</name>
<dbReference type="RefSeq" id="XP_016585364.1">
    <property type="nucleotide sequence ID" value="XM_016730635.1"/>
</dbReference>
<dbReference type="GeneID" id="27665912"/>
<evidence type="ECO:0000313" key="3">
    <source>
        <dbReference type="Proteomes" id="UP000033710"/>
    </source>
</evidence>
<sequence length="83" mass="8747">MAMFLIIAAGQASLFRLSLPIVLWQQKVAEPRSFPVQRGSARTPASGCVTSVYFGRAAPAGSGFATSSEPVVIALERIGSCYV</sequence>
<evidence type="ECO:0000256" key="1">
    <source>
        <dbReference type="SAM" id="SignalP"/>
    </source>
</evidence>
<protein>
    <recommendedName>
        <fullName evidence="4">Secreted protein</fullName>
    </recommendedName>
</protein>
<evidence type="ECO:0008006" key="4">
    <source>
        <dbReference type="Google" id="ProtNLM"/>
    </source>
</evidence>
<dbReference type="AlphaFoldDB" id="A0A0F2LZ00"/>